<reference evidence="2" key="1">
    <citation type="submission" date="2020-05" db="EMBL/GenBank/DDBJ databases">
        <title>WGS assembly of Panicum virgatum.</title>
        <authorList>
            <person name="Lovell J.T."/>
            <person name="Jenkins J."/>
            <person name="Shu S."/>
            <person name="Juenger T.E."/>
            <person name="Schmutz J."/>
        </authorList>
    </citation>
    <scope>NUCLEOTIDE SEQUENCE</scope>
    <source>
        <strain evidence="2">AP13</strain>
    </source>
</reference>
<accession>A0A8T0PLR0</accession>
<proteinExistence type="predicted"/>
<evidence type="ECO:0000313" key="3">
    <source>
        <dbReference type="Proteomes" id="UP000823388"/>
    </source>
</evidence>
<sequence length="129" mass="14211">MANPPTIVLAMRAEATSDNTIQSIVKNVVDVPPTMGNPNDVLPRRSTRRRRGRAGDRFQPIGSNVSLKLTDDEIDEDIYALTGALPHHHPRRRPAPLQEMLNMKTPPLPPPPPPPRQPTPSSQPSLVLL</sequence>
<evidence type="ECO:0000256" key="1">
    <source>
        <dbReference type="SAM" id="MobiDB-lite"/>
    </source>
</evidence>
<organism evidence="2 3">
    <name type="scientific">Panicum virgatum</name>
    <name type="common">Blackwell switchgrass</name>
    <dbReference type="NCBI Taxonomy" id="38727"/>
    <lineage>
        <taxon>Eukaryota</taxon>
        <taxon>Viridiplantae</taxon>
        <taxon>Streptophyta</taxon>
        <taxon>Embryophyta</taxon>
        <taxon>Tracheophyta</taxon>
        <taxon>Spermatophyta</taxon>
        <taxon>Magnoliopsida</taxon>
        <taxon>Liliopsida</taxon>
        <taxon>Poales</taxon>
        <taxon>Poaceae</taxon>
        <taxon>PACMAD clade</taxon>
        <taxon>Panicoideae</taxon>
        <taxon>Panicodae</taxon>
        <taxon>Paniceae</taxon>
        <taxon>Panicinae</taxon>
        <taxon>Panicum</taxon>
        <taxon>Panicum sect. Hiantes</taxon>
    </lineage>
</organism>
<dbReference type="AlphaFoldDB" id="A0A8T0PLR0"/>
<feature type="region of interest" description="Disordered" evidence="1">
    <location>
        <begin position="30"/>
        <end position="61"/>
    </location>
</feature>
<dbReference type="EMBL" id="CM029052">
    <property type="protein sequence ID" value="KAG2559154.1"/>
    <property type="molecule type" value="Genomic_DNA"/>
</dbReference>
<dbReference type="Pfam" id="PF07797">
    <property type="entry name" value="DUF1639"/>
    <property type="match status" value="1"/>
</dbReference>
<feature type="compositionally biased region" description="Low complexity" evidence="1">
    <location>
        <begin position="119"/>
        <end position="129"/>
    </location>
</feature>
<dbReference type="Proteomes" id="UP000823388">
    <property type="component" value="Chromosome 8N"/>
</dbReference>
<dbReference type="InterPro" id="IPR012438">
    <property type="entry name" value="DUF1639"/>
</dbReference>
<feature type="region of interest" description="Disordered" evidence="1">
    <location>
        <begin position="82"/>
        <end position="129"/>
    </location>
</feature>
<name>A0A8T0PLR0_PANVG</name>
<gene>
    <name evidence="2" type="ORF">PVAP13_8NG314300</name>
</gene>
<protein>
    <submittedName>
        <fullName evidence="2">Uncharacterized protein</fullName>
    </submittedName>
</protein>
<feature type="compositionally biased region" description="Pro residues" evidence="1">
    <location>
        <begin position="106"/>
        <end position="118"/>
    </location>
</feature>
<keyword evidence="3" id="KW-1185">Reference proteome</keyword>
<comment type="caution">
    <text evidence="2">The sequence shown here is derived from an EMBL/GenBank/DDBJ whole genome shotgun (WGS) entry which is preliminary data.</text>
</comment>
<evidence type="ECO:0000313" key="2">
    <source>
        <dbReference type="EMBL" id="KAG2559154.1"/>
    </source>
</evidence>